<dbReference type="RefSeq" id="WP_037497426.1">
    <property type="nucleotide sequence ID" value="NZ_JJMU01000024.1"/>
</dbReference>
<dbReference type="OrthoDB" id="1097811at2"/>
<gene>
    <name evidence="2" type="ORF">DI53_1609</name>
</gene>
<reference evidence="3" key="1">
    <citation type="submission" date="2014-04" db="EMBL/GenBank/DDBJ databases">
        <title>Whole-Genome optical mapping and complete genome sequence of Sphingobacterium deserti sp. nov., a new spaces isolated from desert in the west of China.</title>
        <authorList>
            <person name="Teng C."/>
            <person name="Zhou Z."/>
            <person name="Li X."/>
            <person name="Chen M."/>
            <person name="Lin M."/>
            <person name="Wang L."/>
            <person name="Su S."/>
            <person name="Zhang C."/>
            <person name="Zhang W."/>
        </authorList>
    </citation>
    <scope>NUCLEOTIDE SEQUENCE [LARGE SCALE GENOMIC DNA]</scope>
    <source>
        <strain evidence="3">ACCC05744</strain>
    </source>
</reference>
<proteinExistence type="predicted"/>
<dbReference type="InterPro" id="IPR041657">
    <property type="entry name" value="HTH_17"/>
</dbReference>
<dbReference type="NCBIfam" id="TIGR01764">
    <property type="entry name" value="excise"/>
    <property type="match status" value="1"/>
</dbReference>
<reference evidence="2 3" key="2">
    <citation type="journal article" date="2015" name="PLoS ONE">
        <title>Whole-Genome Optical Mapping and Finished Genome Sequence of Sphingobacterium deserti sp. nov., a New Species Isolated from the Western Desert of China.</title>
        <authorList>
            <person name="Teng C."/>
            <person name="Zhou Z."/>
            <person name="Molnar I."/>
            <person name="Li X."/>
            <person name="Tang R."/>
            <person name="Chen M."/>
            <person name="Wang L."/>
            <person name="Su S."/>
            <person name="Zhang W."/>
            <person name="Lin M."/>
        </authorList>
    </citation>
    <scope>NUCLEOTIDE SEQUENCE [LARGE SCALE GENOMIC DNA]</scope>
    <source>
        <strain evidence="3">ACCC05744</strain>
    </source>
</reference>
<accession>A0A0B8T994</accession>
<evidence type="ECO:0000259" key="1">
    <source>
        <dbReference type="Pfam" id="PF12728"/>
    </source>
</evidence>
<dbReference type="GO" id="GO:0003677">
    <property type="term" value="F:DNA binding"/>
    <property type="evidence" value="ECO:0007669"/>
    <property type="project" value="InterPro"/>
</dbReference>
<comment type="caution">
    <text evidence="2">The sequence shown here is derived from an EMBL/GenBank/DDBJ whole genome shotgun (WGS) entry which is preliminary data.</text>
</comment>
<keyword evidence="3" id="KW-1185">Reference proteome</keyword>
<dbReference type="EMBL" id="JJMU01000024">
    <property type="protein sequence ID" value="KGE14580.1"/>
    <property type="molecule type" value="Genomic_DNA"/>
</dbReference>
<organism evidence="2 3">
    <name type="scientific">Sphingobacterium deserti</name>
    <dbReference type="NCBI Taxonomy" id="1229276"/>
    <lineage>
        <taxon>Bacteria</taxon>
        <taxon>Pseudomonadati</taxon>
        <taxon>Bacteroidota</taxon>
        <taxon>Sphingobacteriia</taxon>
        <taxon>Sphingobacteriales</taxon>
        <taxon>Sphingobacteriaceae</taxon>
        <taxon>Sphingobacterium</taxon>
    </lineage>
</organism>
<dbReference type="STRING" id="1229276.DI53_1609"/>
<name>A0A0B8T994_9SPHI</name>
<protein>
    <recommendedName>
        <fullName evidence="1">Helix-turn-helix domain-containing protein</fullName>
    </recommendedName>
</protein>
<sequence>MSDIKTLEQVPVAVGLILEKLSALEIEMAELKAKYESAPAAPKSDEELLTVKEACVFLKIKQNALYRWKREKLIPYTKIGSRTYFKKLDLENYSKLDIRKVKRR</sequence>
<evidence type="ECO:0000313" key="2">
    <source>
        <dbReference type="EMBL" id="KGE14580.1"/>
    </source>
</evidence>
<dbReference type="InterPro" id="IPR010093">
    <property type="entry name" value="SinI_DNA-bd"/>
</dbReference>
<dbReference type="PATRIC" id="fig|1229276.3.peg.1665"/>
<dbReference type="AlphaFoldDB" id="A0A0B8T994"/>
<dbReference type="Pfam" id="PF12728">
    <property type="entry name" value="HTH_17"/>
    <property type="match status" value="1"/>
</dbReference>
<dbReference type="SUPFAM" id="SSF46955">
    <property type="entry name" value="Putative DNA-binding domain"/>
    <property type="match status" value="1"/>
</dbReference>
<dbReference type="Proteomes" id="UP000031802">
    <property type="component" value="Unassembled WGS sequence"/>
</dbReference>
<feature type="domain" description="Helix-turn-helix" evidence="1">
    <location>
        <begin position="48"/>
        <end position="93"/>
    </location>
</feature>
<dbReference type="InterPro" id="IPR009061">
    <property type="entry name" value="DNA-bd_dom_put_sf"/>
</dbReference>
<evidence type="ECO:0000313" key="3">
    <source>
        <dbReference type="Proteomes" id="UP000031802"/>
    </source>
</evidence>